<evidence type="ECO:0000259" key="2">
    <source>
        <dbReference type="Pfam" id="PF18864"/>
    </source>
</evidence>
<feature type="domain" description="AbiTii" evidence="2">
    <location>
        <begin position="7"/>
        <end position="156"/>
    </location>
</feature>
<dbReference type="EMBL" id="LSUQ01000092">
    <property type="protein sequence ID" value="OAG86827.1"/>
    <property type="molecule type" value="Genomic_DNA"/>
</dbReference>
<dbReference type="InterPro" id="IPR041304">
    <property type="entry name" value="AbiTii"/>
</dbReference>
<dbReference type="NCBIfam" id="TIGR02391">
    <property type="entry name" value="hypoth_ymh"/>
    <property type="match status" value="1"/>
</dbReference>
<evidence type="ECO:0008006" key="5">
    <source>
        <dbReference type="Google" id="ProtNLM"/>
    </source>
</evidence>
<evidence type="ECO:0000313" key="4">
    <source>
        <dbReference type="Proteomes" id="UP000077421"/>
    </source>
</evidence>
<evidence type="ECO:0000313" key="3">
    <source>
        <dbReference type="EMBL" id="OAG86827.1"/>
    </source>
</evidence>
<gene>
    <name evidence="3" type="ORF">AYW79_14805</name>
</gene>
<dbReference type="AlphaFoldDB" id="A0A853K8D1"/>
<comment type="caution">
    <text evidence="3">The sequence shown here is derived from an EMBL/GenBank/DDBJ whole genome shotgun (WGS) entry which is preliminary data.</text>
</comment>
<dbReference type="Proteomes" id="UP000077421">
    <property type="component" value="Unassembled WGS sequence"/>
</dbReference>
<dbReference type="InterPro" id="IPR012654">
    <property type="entry name" value="CHP02391"/>
</dbReference>
<evidence type="ECO:0000259" key="1">
    <source>
        <dbReference type="Pfam" id="PF09509"/>
    </source>
</evidence>
<name>A0A853K8D1_9BACL</name>
<proteinExistence type="predicted"/>
<feature type="domain" description="Conserved hypothetical protein CHP02391" evidence="1">
    <location>
        <begin position="170"/>
        <end position="283"/>
    </location>
</feature>
<protein>
    <recommendedName>
        <fullName evidence="5">TIGR02391 family protein</fullName>
    </recommendedName>
</protein>
<organism evidence="3 4">
    <name type="scientific">Ferroacidibacillus organovorans</name>
    <dbReference type="NCBI Taxonomy" id="1765683"/>
    <lineage>
        <taxon>Bacteria</taxon>
        <taxon>Bacillati</taxon>
        <taxon>Bacillota</taxon>
        <taxon>Bacilli</taxon>
        <taxon>Bacillales</taxon>
        <taxon>Alicyclobacillaceae</taxon>
        <taxon>Ferroacidibacillus</taxon>
    </lineage>
</organism>
<dbReference type="OrthoDB" id="2521943at2"/>
<dbReference type="Pfam" id="PF09509">
    <property type="entry name" value="Hypoth_Ymh"/>
    <property type="match status" value="1"/>
</dbReference>
<dbReference type="Pfam" id="PF18864">
    <property type="entry name" value="AbiTii"/>
    <property type="match status" value="1"/>
</dbReference>
<dbReference type="RefSeq" id="WP_067567542.1">
    <property type="nucleotide sequence ID" value="NZ_LSUQ01000092.1"/>
</dbReference>
<sequence length="293" mass="33062">MSSNNLATLSQKTIDELLYYLLEVAIQCSDEEAIHWTKLELGGYTKENSELRETDKVPAYRTVIGQYYDAYNRPIGVADSRLAFLLEYPIRDSLPELQAYSEKDGLLEIQDFKRFELIAEKFSVRPHCFRFPVTAVSGILGAIRTQALDKIHNLRISEPLGTTNDDTLNGLHSRVKEVAGKLFQDGHYRQAILDTYIALVEQVKAKSGRYDLDGSTLMQQVFSPKSPKIIVSDDSDEQMGYMWMFSGAVMGIRNPKAHRLIQQTDPQKTVEWLSFASVLFKVLDDAQVAGGTP</sequence>
<accession>A0A853K8D1</accession>
<reference evidence="3 4" key="1">
    <citation type="submission" date="2016-02" db="EMBL/GenBank/DDBJ databases">
        <title>Draft genome sequence of Acidibacillus ferrooxidans SLC66.</title>
        <authorList>
            <person name="Oliveira G."/>
            <person name="Nancucheo I."/>
            <person name="Dall'Agnol H."/>
            <person name="Johnson B."/>
            <person name="Oliveira R."/>
            <person name="Nunes G.L."/>
            <person name="Tzotzos G."/>
            <person name="Orellana S.C."/>
            <person name="Salim A.C."/>
            <person name="Araujo F.M."/>
        </authorList>
    </citation>
    <scope>NUCLEOTIDE SEQUENCE [LARGE SCALE GENOMIC DNA]</scope>
    <source>
        <strain evidence="3 4">SLC66</strain>
    </source>
</reference>